<accession>A0A9D2MM20</accession>
<comment type="caution">
    <text evidence="3">The sequence shown here is derived from an EMBL/GenBank/DDBJ whole genome shotgun (WGS) entry which is preliminary data.</text>
</comment>
<dbReference type="PROSITE" id="PS50937">
    <property type="entry name" value="HTH_MERR_2"/>
    <property type="match status" value="1"/>
</dbReference>
<dbReference type="InterPro" id="IPR011256">
    <property type="entry name" value="Reg_factor_effector_dom_sf"/>
</dbReference>
<dbReference type="SUPFAM" id="SSF46955">
    <property type="entry name" value="Putative DNA-binding domain"/>
    <property type="match status" value="1"/>
</dbReference>
<dbReference type="Proteomes" id="UP000823921">
    <property type="component" value="Unassembled WGS sequence"/>
</dbReference>
<dbReference type="GO" id="GO:0003700">
    <property type="term" value="F:DNA-binding transcription factor activity"/>
    <property type="evidence" value="ECO:0007669"/>
    <property type="project" value="InterPro"/>
</dbReference>
<dbReference type="InterPro" id="IPR000551">
    <property type="entry name" value="MerR-type_HTH_dom"/>
</dbReference>
<reference evidence="3" key="1">
    <citation type="journal article" date="2021" name="PeerJ">
        <title>Extensive microbial diversity within the chicken gut microbiome revealed by metagenomics and culture.</title>
        <authorList>
            <person name="Gilroy R."/>
            <person name="Ravi A."/>
            <person name="Getino M."/>
            <person name="Pursley I."/>
            <person name="Horton D.L."/>
            <person name="Alikhan N.F."/>
            <person name="Baker D."/>
            <person name="Gharbi K."/>
            <person name="Hall N."/>
            <person name="Watson M."/>
            <person name="Adriaenssens E.M."/>
            <person name="Foster-Nyarko E."/>
            <person name="Jarju S."/>
            <person name="Secka A."/>
            <person name="Antonio M."/>
            <person name="Oren A."/>
            <person name="Chaudhuri R.R."/>
            <person name="La Ragione R."/>
            <person name="Hildebrand F."/>
            <person name="Pallen M.J."/>
        </authorList>
    </citation>
    <scope>NUCLEOTIDE SEQUENCE</scope>
    <source>
        <strain evidence="3">CHK192-8294</strain>
    </source>
</reference>
<name>A0A9D2MM20_9FIRM</name>
<feature type="domain" description="HTH merR-type" evidence="2">
    <location>
        <begin position="7"/>
        <end position="76"/>
    </location>
</feature>
<sequence length="273" mass="30925">MDQTEMRFTTGAFAALCGVTKHTLFHYDEIGIFSPAIRGENGYRYYAPVQIEVFQVISVLKEMGMPLADIKAYLDRRSPEALLELLETEEQALTEKLSRLRRLRTLIRRKADLTRQALAVPPGQVVVEEWPQRWYVATAAPGITDAGKYAHILARHLEYCEAHQVASPYALGAILPVEAARRGDWEGYTYCYTQVDKPIRGVRLLTAPAGRYLTYFHAGSFDTVREGYRRLLDWADAHGLTLGELFWEDVLLDELAGKGYDQYLLRLSAHLAG</sequence>
<dbReference type="SMART" id="SM00422">
    <property type="entry name" value="HTH_MERR"/>
    <property type="match status" value="1"/>
</dbReference>
<dbReference type="Pfam" id="PF13411">
    <property type="entry name" value="MerR_1"/>
    <property type="match status" value="1"/>
</dbReference>
<dbReference type="AlphaFoldDB" id="A0A9D2MM20"/>
<protein>
    <submittedName>
        <fullName evidence="3">MerR family transcriptional regulator</fullName>
    </submittedName>
</protein>
<evidence type="ECO:0000313" key="4">
    <source>
        <dbReference type="Proteomes" id="UP000823921"/>
    </source>
</evidence>
<dbReference type="Gene3D" id="1.10.1660.10">
    <property type="match status" value="1"/>
</dbReference>
<dbReference type="PANTHER" id="PTHR30204">
    <property type="entry name" value="REDOX-CYCLING DRUG-SENSING TRANSCRIPTIONAL ACTIVATOR SOXR"/>
    <property type="match status" value="1"/>
</dbReference>
<dbReference type="CDD" id="cd04782">
    <property type="entry name" value="HTH_BltR"/>
    <property type="match status" value="1"/>
</dbReference>
<evidence type="ECO:0000256" key="1">
    <source>
        <dbReference type="ARBA" id="ARBA00023125"/>
    </source>
</evidence>
<dbReference type="GO" id="GO:0003677">
    <property type="term" value="F:DNA binding"/>
    <property type="evidence" value="ECO:0007669"/>
    <property type="project" value="UniProtKB-KW"/>
</dbReference>
<dbReference type="PROSITE" id="PS00552">
    <property type="entry name" value="HTH_MERR_1"/>
    <property type="match status" value="1"/>
</dbReference>
<evidence type="ECO:0000259" key="2">
    <source>
        <dbReference type="PROSITE" id="PS50937"/>
    </source>
</evidence>
<reference evidence="3" key="2">
    <citation type="submission" date="2021-04" db="EMBL/GenBank/DDBJ databases">
        <authorList>
            <person name="Gilroy R."/>
        </authorList>
    </citation>
    <scope>NUCLEOTIDE SEQUENCE</scope>
    <source>
        <strain evidence="3">CHK192-8294</strain>
    </source>
</reference>
<dbReference type="PANTHER" id="PTHR30204:SF85">
    <property type="entry name" value="MULTIDRUG-EFFLUX TRANSPORTER 2 REGULATOR"/>
    <property type="match status" value="1"/>
</dbReference>
<dbReference type="InterPro" id="IPR047057">
    <property type="entry name" value="MerR_fam"/>
</dbReference>
<keyword evidence="1" id="KW-0238">DNA-binding</keyword>
<dbReference type="Gene3D" id="3.20.80.10">
    <property type="entry name" value="Regulatory factor, effector binding domain"/>
    <property type="match status" value="1"/>
</dbReference>
<proteinExistence type="predicted"/>
<dbReference type="InterPro" id="IPR009061">
    <property type="entry name" value="DNA-bd_dom_put_sf"/>
</dbReference>
<dbReference type="SUPFAM" id="SSF55136">
    <property type="entry name" value="Probable bacterial effector-binding domain"/>
    <property type="match status" value="1"/>
</dbReference>
<gene>
    <name evidence="3" type="ORF">H9712_06885</name>
</gene>
<evidence type="ECO:0000313" key="3">
    <source>
        <dbReference type="EMBL" id="HJB80692.1"/>
    </source>
</evidence>
<dbReference type="EMBL" id="DWXO01000069">
    <property type="protein sequence ID" value="HJB80692.1"/>
    <property type="molecule type" value="Genomic_DNA"/>
</dbReference>
<organism evidence="3 4">
    <name type="scientific">Candidatus Flavonifractor intestinigallinarum</name>
    <dbReference type="NCBI Taxonomy" id="2838586"/>
    <lineage>
        <taxon>Bacteria</taxon>
        <taxon>Bacillati</taxon>
        <taxon>Bacillota</taxon>
        <taxon>Clostridia</taxon>
        <taxon>Eubacteriales</taxon>
        <taxon>Oscillospiraceae</taxon>
        <taxon>Flavonifractor</taxon>
    </lineage>
</organism>